<protein>
    <submittedName>
        <fullName evidence="1">Uncharacterized protein</fullName>
    </submittedName>
</protein>
<dbReference type="OrthoDB" id="3523798at2"/>
<dbReference type="AlphaFoldDB" id="A0A1I0HUY1"/>
<evidence type="ECO:0000313" key="1">
    <source>
        <dbReference type="EMBL" id="SET87154.1"/>
    </source>
</evidence>
<gene>
    <name evidence="1" type="ORF">SAMN05421811_104482</name>
</gene>
<dbReference type="Proteomes" id="UP000199361">
    <property type="component" value="Unassembled WGS sequence"/>
</dbReference>
<reference evidence="1 2" key="1">
    <citation type="submission" date="2016-10" db="EMBL/GenBank/DDBJ databases">
        <authorList>
            <person name="de Groot N.N."/>
        </authorList>
    </citation>
    <scope>NUCLEOTIDE SEQUENCE [LARGE SCALE GENOMIC DNA]</scope>
    <source>
        <strain evidence="1 2">CGMCC 4.5598</strain>
    </source>
</reference>
<name>A0A1I0HUY1_9ACTN</name>
<evidence type="ECO:0000313" key="2">
    <source>
        <dbReference type="Proteomes" id="UP000199361"/>
    </source>
</evidence>
<accession>A0A1I0HUY1</accession>
<dbReference type="EMBL" id="FOHX01000004">
    <property type="protein sequence ID" value="SET87154.1"/>
    <property type="molecule type" value="Genomic_DNA"/>
</dbReference>
<proteinExistence type="predicted"/>
<dbReference type="STRING" id="568860.SAMN05421811_104482"/>
<sequence>MAGTQAFWIDAAHEGAQTRYGEQLRRWRQLFAAVEGEPGASGVTLDPLRFALGAWEAAMRPITDLPYVRCHPRVLDAACHRPEEARGPLAVVELAVPTPVPLPAGWHTWHRPDGDEGAYAAPPYERPTALTTLELRTPLSPDRLPTPTHARAAGLPNLDDAQASLEALVAELNAVVAPFLHALEQDPR</sequence>
<keyword evidence="2" id="KW-1185">Reference proteome</keyword>
<dbReference type="RefSeq" id="WP_091081543.1">
    <property type="nucleotide sequence ID" value="NZ_FOHX01000004.1"/>
</dbReference>
<organism evidence="1 2">
    <name type="scientific">Nonomuraea wenchangensis</name>
    <dbReference type="NCBI Taxonomy" id="568860"/>
    <lineage>
        <taxon>Bacteria</taxon>
        <taxon>Bacillati</taxon>
        <taxon>Actinomycetota</taxon>
        <taxon>Actinomycetes</taxon>
        <taxon>Streptosporangiales</taxon>
        <taxon>Streptosporangiaceae</taxon>
        <taxon>Nonomuraea</taxon>
    </lineage>
</organism>